<accession>A0A4R2D536</accession>
<dbReference type="CDD" id="cd02440">
    <property type="entry name" value="AdoMet_MTases"/>
    <property type="match status" value="1"/>
</dbReference>
<dbReference type="Proteomes" id="UP000295351">
    <property type="component" value="Unassembled WGS sequence"/>
</dbReference>
<dbReference type="EMBL" id="SLVX01000004">
    <property type="protein sequence ID" value="TCN46459.1"/>
    <property type="molecule type" value="Genomic_DNA"/>
</dbReference>
<keyword evidence="2" id="KW-0489">Methyltransferase</keyword>
<dbReference type="GO" id="GO:0003723">
    <property type="term" value="F:RNA binding"/>
    <property type="evidence" value="ECO:0007669"/>
    <property type="project" value="UniProtKB-KW"/>
</dbReference>
<dbReference type="AlphaFoldDB" id="A0A4R2D536"/>
<dbReference type="GO" id="GO:0032259">
    <property type="term" value="P:methylation"/>
    <property type="evidence" value="ECO:0007669"/>
    <property type="project" value="UniProtKB-KW"/>
</dbReference>
<gene>
    <name evidence="2" type="ORF">EV665_104132</name>
</gene>
<comment type="caution">
    <text evidence="2">The sequence shown here is derived from an EMBL/GenBank/DDBJ whole genome shotgun (WGS) entry which is preliminary data.</text>
</comment>
<proteinExistence type="predicted"/>
<protein>
    <submittedName>
        <fullName evidence="2">Phosphatidylethanolamine N-methyltransferase /phosphatidyl-N-methylethanolamine N-methyltransferase</fullName>
    </submittedName>
</protein>
<sequence>MKGDGMTLRVKVKERLGKKFDDEIRFFKGWMSNTRAVGSIIPTSSVTARRMASVINPASGLPVLELGPGTGVITKAILGTGLAPEKLTSVEFSTDFYNHLVARFSGVNFINGDAFDLDRTLGDLRDATFDSVISAVPLLNFPMHRRVSLIEDLLSRVPAGRPVVQISYGPLSPVVAMPDRYQISHLDFVVRNIPPAQLWTYRRTH</sequence>
<keyword evidence="3" id="KW-1185">Reference proteome</keyword>
<evidence type="ECO:0000259" key="1">
    <source>
        <dbReference type="Pfam" id="PF13649"/>
    </source>
</evidence>
<evidence type="ECO:0000313" key="2">
    <source>
        <dbReference type="EMBL" id="TCN46459.1"/>
    </source>
</evidence>
<feature type="domain" description="Methyltransferase" evidence="1">
    <location>
        <begin position="63"/>
        <end position="151"/>
    </location>
</feature>
<dbReference type="InterPro" id="IPR041698">
    <property type="entry name" value="Methyltransf_25"/>
</dbReference>
<keyword evidence="2" id="KW-0808">Transferase</keyword>
<organism evidence="2 3">
    <name type="scientific">Shinella granuli</name>
    <dbReference type="NCBI Taxonomy" id="323621"/>
    <lineage>
        <taxon>Bacteria</taxon>
        <taxon>Pseudomonadati</taxon>
        <taxon>Pseudomonadota</taxon>
        <taxon>Alphaproteobacteria</taxon>
        <taxon>Hyphomicrobiales</taxon>
        <taxon>Rhizobiaceae</taxon>
        <taxon>Shinella</taxon>
    </lineage>
</organism>
<reference evidence="2 3" key="1">
    <citation type="submission" date="2019-03" db="EMBL/GenBank/DDBJ databases">
        <title>Genomic Encyclopedia of Type Strains, Phase IV (KMG-IV): sequencing the most valuable type-strain genomes for metagenomic binning, comparative biology and taxonomic classification.</title>
        <authorList>
            <person name="Goeker M."/>
        </authorList>
    </citation>
    <scope>NUCLEOTIDE SEQUENCE [LARGE SCALE GENOMIC DNA]</scope>
    <source>
        <strain evidence="2 3">DSM 18401</strain>
    </source>
</reference>
<evidence type="ECO:0000313" key="3">
    <source>
        <dbReference type="Proteomes" id="UP000295351"/>
    </source>
</evidence>
<dbReference type="GO" id="GO:0008168">
    <property type="term" value="F:methyltransferase activity"/>
    <property type="evidence" value="ECO:0007669"/>
    <property type="project" value="UniProtKB-KW"/>
</dbReference>
<dbReference type="SUPFAM" id="SSF53335">
    <property type="entry name" value="S-adenosyl-L-methionine-dependent methyltransferases"/>
    <property type="match status" value="1"/>
</dbReference>
<dbReference type="Gene3D" id="3.40.50.150">
    <property type="entry name" value="Vaccinia Virus protein VP39"/>
    <property type="match status" value="1"/>
</dbReference>
<dbReference type="InterPro" id="IPR029063">
    <property type="entry name" value="SAM-dependent_MTases_sf"/>
</dbReference>
<dbReference type="Pfam" id="PF13649">
    <property type="entry name" value="Methyltransf_25"/>
    <property type="match status" value="1"/>
</dbReference>
<dbReference type="NCBIfam" id="NF045881">
    <property type="entry name" value="PLipidMtase_Agro"/>
    <property type="match status" value="1"/>
</dbReference>
<name>A0A4R2D536_SHIGR</name>